<evidence type="ECO:0000313" key="1">
    <source>
        <dbReference type="EMBL" id="EGZ07936.1"/>
    </source>
</evidence>
<dbReference type="AlphaFoldDB" id="G5A7R0"/>
<keyword evidence="2" id="KW-1185">Reference proteome</keyword>
<dbReference type="KEGG" id="psoj:PHYSODRAFT_339823"/>
<sequence length="107" mass="11963">MDDEQLLLDDFASSLRTADVVVVDERNIAQAEPFVDAVEKYNEDPKKESAIYAVLFSCRDEVHALQLNQRSPAPLDPEDLGRCYRDFVTGADIGPRGGLTFDVYPDI</sequence>
<gene>
    <name evidence="1" type="ORF">PHYSODRAFT_339823</name>
</gene>
<dbReference type="Proteomes" id="UP000002640">
    <property type="component" value="Unassembled WGS sequence"/>
</dbReference>
<name>G5A7R0_PHYSP</name>
<accession>G5A7R0</accession>
<dbReference type="EMBL" id="JH159161">
    <property type="protein sequence ID" value="EGZ07936.1"/>
    <property type="molecule type" value="Genomic_DNA"/>
</dbReference>
<dbReference type="GeneID" id="20647802"/>
<proteinExistence type="predicted"/>
<protein>
    <submittedName>
        <fullName evidence="1">Uncharacterized protein</fullName>
    </submittedName>
</protein>
<reference evidence="1 2" key="1">
    <citation type="journal article" date="2006" name="Science">
        <title>Phytophthora genome sequences uncover evolutionary origins and mechanisms of pathogenesis.</title>
        <authorList>
            <person name="Tyler B.M."/>
            <person name="Tripathy S."/>
            <person name="Zhang X."/>
            <person name="Dehal P."/>
            <person name="Jiang R.H."/>
            <person name="Aerts A."/>
            <person name="Arredondo F.D."/>
            <person name="Baxter L."/>
            <person name="Bensasson D."/>
            <person name="Beynon J.L."/>
            <person name="Chapman J."/>
            <person name="Damasceno C.M."/>
            <person name="Dorrance A.E."/>
            <person name="Dou D."/>
            <person name="Dickerman A.W."/>
            <person name="Dubchak I.L."/>
            <person name="Garbelotto M."/>
            <person name="Gijzen M."/>
            <person name="Gordon S.G."/>
            <person name="Govers F."/>
            <person name="Grunwald N.J."/>
            <person name="Huang W."/>
            <person name="Ivors K.L."/>
            <person name="Jones R.W."/>
            <person name="Kamoun S."/>
            <person name="Krampis K."/>
            <person name="Lamour K.H."/>
            <person name="Lee M.K."/>
            <person name="McDonald W.H."/>
            <person name="Medina M."/>
            <person name="Meijer H.J."/>
            <person name="Nordberg E.K."/>
            <person name="Maclean D.J."/>
            <person name="Ospina-Giraldo M.D."/>
            <person name="Morris P.F."/>
            <person name="Phuntumart V."/>
            <person name="Putnam N.H."/>
            <person name="Rash S."/>
            <person name="Rose J.K."/>
            <person name="Sakihama Y."/>
            <person name="Salamov A.A."/>
            <person name="Savidor A."/>
            <person name="Scheuring C.F."/>
            <person name="Smith B.M."/>
            <person name="Sobral B.W."/>
            <person name="Terry A."/>
            <person name="Torto-Alalibo T.A."/>
            <person name="Win J."/>
            <person name="Xu Z."/>
            <person name="Zhang H."/>
            <person name="Grigoriev I.V."/>
            <person name="Rokhsar D.S."/>
            <person name="Boore J.L."/>
        </authorList>
    </citation>
    <scope>NUCLEOTIDE SEQUENCE [LARGE SCALE GENOMIC DNA]</scope>
    <source>
        <strain evidence="1 2">P6497</strain>
    </source>
</reference>
<dbReference type="RefSeq" id="XP_009536108.1">
    <property type="nucleotide sequence ID" value="XM_009537813.1"/>
</dbReference>
<organism evidence="1 2">
    <name type="scientific">Phytophthora sojae (strain P6497)</name>
    <name type="common">Soybean stem and root rot agent</name>
    <name type="synonym">Phytophthora megasperma f. sp. glycines</name>
    <dbReference type="NCBI Taxonomy" id="1094619"/>
    <lineage>
        <taxon>Eukaryota</taxon>
        <taxon>Sar</taxon>
        <taxon>Stramenopiles</taxon>
        <taxon>Oomycota</taxon>
        <taxon>Peronosporomycetes</taxon>
        <taxon>Peronosporales</taxon>
        <taxon>Peronosporaceae</taxon>
        <taxon>Phytophthora</taxon>
    </lineage>
</organism>
<evidence type="ECO:0000313" key="2">
    <source>
        <dbReference type="Proteomes" id="UP000002640"/>
    </source>
</evidence>
<dbReference type="InParanoid" id="G5A7R0"/>